<dbReference type="GO" id="GO:0005524">
    <property type="term" value="F:ATP binding"/>
    <property type="evidence" value="ECO:0007669"/>
    <property type="project" value="UniProtKB-KW"/>
</dbReference>
<keyword evidence="3 5" id="KW-0547">Nucleotide-binding</keyword>
<comment type="similarity">
    <text evidence="5">Belongs to the ATP-dependent AMP-binding enzyme family. MenE subfamily.</text>
</comment>
<dbReference type="Gene3D" id="3.40.50.12780">
    <property type="entry name" value="N-terminal domain of ligase-like"/>
    <property type="match status" value="1"/>
</dbReference>
<dbReference type="InterPro" id="IPR000873">
    <property type="entry name" value="AMP-dep_synth/lig_dom"/>
</dbReference>
<dbReference type="UniPathway" id="UPA00079"/>
<evidence type="ECO:0000313" key="9">
    <source>
        <dbReference type="Proteomes" id="UP000016361"/>
    </source>
</evidence>
<gene>
    <name evidence="5" type="primary">menE</name>
    <name evidence="8" type="ORF">LOT_0701</name>
</gene>
<comment type="pathway">
    <text evidence="5">Quinol/quinone metabolism; 1,4-dihydroxy-2-naphthoate biosynthesis; 1,4-dihydroxy-2-naphthoate from chorismate: step 5/7.</text>
</comment>
<dbReference type="NCBIfam" id="TIGR01923">
    <property type="entry name" value="menE"/>
    <property type="match status" value="1"/>
</dbReference>
<keyword evidence="2 5" id="KW-0436">Ligase</keyword>
<evidence type="ECO:0000259" key="6">
    <source>
        <dbReference type="Pfam" id="PF00501"/>
    </source>
</evidence>
<feature type="domain" description="AMP-binding enzyme C-terminal" evidence="7">
    <location>
        <begin position="390"/>
        <end position="463"/>
    </location>
</feature>
<dbReference type="NCBIfam" id="NF002966">
    <property type="entry name" value="PRK03640.1"/>
    <property type="match status" value="1"/>
</dbReference>
<dbReference type="UniPathway" id="UPA01057">
    <property type="reaction ID" value="UER00166"/>
</dbReference>
<accession>S4NQ69</accession>
<dbReference type="Pfam" id="PF00501">
    <property type="entry name" value="AMP-binding"/>
    <property type="match status" value="1"/>
</dbReference>
<dbReference type="AlphaFoldDB" id="S4NQ69"/>
<dbReference type="eggNOG" id="COG0318">
    <property type="taxonomic scope" value="Bacteria"/>
</dbReference>
<dbReference type="OrthoDB" id="9762242at2"/>
<dbReference type="PATRIC" id="fig|1423780.4.peg.538"/>
<dbReference type="GO" id="GO:0009234">
    <property type="term" value="P:menaquinone biosynthetic process"/>
    <property type="evidence" value="ECO:0007669"/>
    <property type="project" value="UniProtKB-UniRule"/>
</dbReference>
<dbReference type="PANTHER" id="PTHR43201">
    <property type="entry name" value="ACYL-COA SYNTHETASE"/>
    <property type="match status" value="1"/>
</dbReference>
<name>S4NQ69_9LACO</name>
<dbReference type="InterPro" id="IPR020845">
    <property type="entry name" value="AMP-binding_CS"/>
</dbReference>
<organism evidence="8 9">
    <name type="scientific">Lentilactobacillus otakiensis DSM 19908 = JCM 15040</name>
    <dbReference type="NCBI Taxonomy" id="1423780"/>
    <lineage>
        <taxon>Bacteria</taxon>
        <taxon>Bacillati</taxon>
        <taxon>Bacillota</taxon>
        <taxon>Bacilli</taxon>
        <taxon>Lactobacillales</taxon>
        <taxon>Lactobacillaceae</taxon>
        <taxon>Lentilactobacillus</taxon>
    </lineage>
</organism>
<keyword evidence="4 5" id="KW-0067">ATP-binding</keyword>
<dbReference type="SUPFAM" id="SSF56801">
    <property type="entry name" value="Acetyl-CoA synthetase-like"/>
    <property type="match status" value="1"/>
</dbReference>
<keyword evidence="9" id="KW-1185">Reference proteome</keyword>
<dbReference type="PANTHER" id="PTHR43201:SF5">
    <property type="entry name" value="MEDIUM-CHAIN ACYL-COA LIGASE ACSF2, MITOCHONDRIAL"/>
    <property type="match status" value="1"/>
</dbReference>
<evidence type="ECO:0000256" key="3">
    <source>
        <dbReference type="ARBA" id="ARBA00022741"/>
    </source>
</evidence>
<keyword evidence="1 5" id="KW-0474">Menaquinone biosynthesis</keyword>
<comment type="function">
    <text evidence="5">Converts 2-succinylbenzoate (OSB) to 2-succinylbenzoyl-CoA (OSB-CoA).</text>
</comment>
<dbReference type="InterPro" id="IPR010192">
    <property type="entry name" value="MenE"/>
</dbReference>
<comment type="catalytic activity">
    <reaction evidence="5">
        <text>2-succinylbenzoate + ATP + CoA = 2-succinylbenzoyl-CoA + AMP + diphosphate</text>
        <dbReference type="Rhea" id="RHEA:17009"/>
        <dbReference type="ChEBI" id="CHEBI:18325"/>
        <dbReference type="ChEBI" id="CHEBI:30616"/>
        <dbReference type="ChEBI" id="CHEBI:33019"/>
        <dbReference type="ChEBI" id="CHEBI:57287"/>
        <dbReference type="ChEBI" id="CHEBI:57364"/>
        <dbReference type="ChEBI" id="CHEBI:456215"/>
        <dbReference type="EC" id="6.2.1.26"/>
    </reaction>
</comment>
<comment type="pathway">
    <text evidence="5">Quinol/quinone metabolism; menaquinone biosynthesis.</text>
</comment>
<dbReference type="EMBL" id="BASH01000002">
    <property type="protein sequence ID" value="GAD16163.1"/>
    <property type="molecule type" value="Genomic_DNA"/>
</dbReference>
<dbReference type="PROSITE" id="PS00455">
    <property type="entry name" value="AMP_BINDING"/>
    <property type="match status" value="1"/>
</dbReference>
<dbReference type="GO" id="GO:0008756">
    <property type="term" value="F:o-succinylbenzoate-CoA ligase activity"/>
    <property type="evidence" value="ECO:0007669"/>
    <property type="project" value="UniProtKB-UniRule"/>
</dbReference>
<dbReference type="GO" id="GO:0006631">
    <property type="term" value="P:fatty acid metabolic process"/>
    <property type="evidence" value="ECO:0007669"/>
    <property type="project" value="TreeGrafter"/>
</dbReference>
<evidence type="ECO:0000256" key="5">
    <source>
        <dbReference type="HAMAP-Rule" id="MF_00731"/>
    </source>
</evidence>
<dbReference type="Proteomes" id="UP000016361">
    <property type="component" value="Unassembled WGS sequence"/>
</dbReference>
<dbReference type="InterPro" id="IPR045851">
    <property type="entry name" value="AMP-bd_C_sf"/>
</dbReference>
<dbReference type="InterPro" id="IPR025110">
    <property type="entry name" value="AMP-bd_C"/>
</dbReference>
<feature type="domain" description="AMP-dependent synthetase/ligase" evidence="6">
    <location>
        <begin position="11"/>
        <end position="339"/>
    </location>
</feature>
<dbReference type="EC" id="6.2.1.26" evidence="5"/>
<evidence type="ECO:0000256" key="1">
    <source>
        <dbReference type="ARBA" id="ARBA00022428"/>
    </source>
</evidence>
<evidence type="ECO:0000259" key="7">
    <source>
        <dbReference type="Pfam" id="PF13193"/>
    </source>
</evidence>
<comment type="caution">
    <text evidence="8">The sequence shown here is derived from an EMBL/GenBank/DDBJ whole genome shotgun (WGS) entry which is preliminary data.</text>
</comment>
<sequence>MQLDNWILKQGELAPNRIAVDDGQTQLTFLELNQRTEALASQLDQAGALNSERVAILTQNSLDGYLFAMAILGSGRTIVWINWRLSDDEIKRQLDDSKPSVCLVDDALWRDSFDDGFIKFTEIRKIQAKGHPLVSEFNKNDVASIMYTSGTTGQPKGVMQTFGNHLASAMASALNLGLTSQDEWLCAVPIFHISGFSIMMRGLIYGMTVRLVSHFEPTRVDQILTTEPVSTISVVPYMLKKLLALREKNRIQYNANFRCMLLGGGPIDRQTLALCQKYQIPVVQSYGMTETCSQIVALNYEDAENRIGSVGKPLFLTQLKLAKNHEILLKTPALTKGYLNRPTALANKQTADGWYCTGDIGHFDDENFLYVDGRIDDMIISGGENVFPDEIEAVYLTRPDVDEIAVVGIDNPEWGQTPVAFVVSHRKVSPQALIDFGRQKLAHYKVPRQFIQVDHLPMNAGGKIQRFKLKHLL</sequence>
<protein>
    <recommendedName>
        <fullName evidence="5">2-succinylbenzoate--CoA ligase</fullName>
        <ecNumber evidence="5">6.2.1.26</ecNumber>
    </recommendedName>
    <alternativeName>
        <fullName evidence="5">o-succinylbenzoyl-CoA synthetase</fullName>
        <shortName evidence="5">OSB-CoA synthetase</shortName>
    </alternativeName>
</protein>
<dbReference type="STRING" id="1423780.FD05_GL000538"/>
<evidence type="ECO:0000256" key="2">
    <source>
        <dbReference type="ARBA" id="ARBA00022598"/>
    </source>
</evidence>
<dbReference type="HAMAP" id="MF_00731">
    <property type="entry name" value="MenE"/>
    <property type="match status" value="1"/>
</dbReference>
<dbReference type="GO" id="GO:0031956">
    <property type="term" value="F:medium-chain fatty acid-CoA ligase activity"/>
    <property type="evidence" value="ECO:0007669"/>
    <property type="project" value="TreeGrafter"/>
</dbReference>
<dbReference type="Pfam" id="PF13193">
    <property type="entry name" value="AMP-binding_C"/>
    <property type="match status" value="1"/>
</dbReference>
<reference evidence="9" key="1">
    <citation type="journal article" date="2013" name="Genome Announc.">
        <title>Draft Genome Sequence of D-Branched-Chain Amino Acid Producer Lactobacillus otakiensis JCM 15040T, Isolated from a Traditional Japanese Pickle.</title>
        <authorList>
            <person name="Doi K."/>
            <person name="Mori K."/>
            <person name="Mutaguchi Y."/>
            <person name="Tashiro K."/>
            <person name="Fujino Y."/>
            <person name="Ohmori T."/>
            <person name="Kuhara S."/>
            <person name="Ohshima T."/>
        </authorList>
    </citation>
    <scope>NUCLEOTIDE SEQUENCE [LARGE SCALE GENOMIC DNA]</scope>
    <source>
        <strain evidence="9">JCM 15040</strain>
    </source>
</reference>
<proteinExistence type="inferred from homology"/>
<dbReference type="Gene3D" id="3.30.300.30">
    <property type="match status" value="1"/>
</dbReference>
<dbReference type="InterPro" id="IPR042099">
    <property type="entry name" value="ANL_N_sf"/>
</dbReference>
<evidence type="ECO:0000313" key="8">
    <source>
        <dbReference type="EMBL" id="GAD16163.1"/>
    </source>
</evidence>
<evidence type="ECO:0000256" key="4">
    <source>
        <dbReference type="ARBA" id="ARBA00022840"/>
    </source>
</evidence>